<reference evidence="2" key="1">
    <citation type="journal article" date="2019" name="G3 (Bethesda)">
        <title>Genome Assemblies of Two Rare Opportunistic Yeast Pathogens: Diutina rugosa (syn. Candida rugosa) and Trichomonascus ciferrii (syn. Candida ciferrii).</title>
        <authorList>
            <person name="Mixao V."/>
            <person name="Saus E."/>
            <person name="Hansen A.P."/>
            <person name="Lass-Florl C."/>
            <person name="Gabaldon T."/>
        </authorList>
    </citation>
    <scope>NUCLEOTIDE SEQUENCE</scope>
    <source>
        <strain evidence="2">CBS 4856</strain>
    </source>
</reference>
<dbReference type="OrthoDB" id="185373at2759"/>
<sequence>MQVLCRCTRPVRPNTAVKGVLGVGRKKLSSSAALRRDFFYRRMQNQVREATGLMSVPVDRVARSESVVRPMDNDEFVTRHVEEILNLLRLISDSNGSVGTNFQRPPVEVLLHRKRLQLSKEHYKLPKFPSAWTGENLITYLRRLTSRDFAAPEYSGANINGLVPSIVKDLLRITNPLTIHAHSVEAYNIAIAYFIRLRDLLTARELFAQLNNESDLTPNTDTFNLLILSSRHRYSRKYHANQHPLEFIRSLLQKMAHQGIPLDSQTWNGVLLCTPTPDAKSHILQEMQQRSVPLSRRGLAEVMRDVIKISGAQQAMHFLQKQQVYSVTVDCINLIVGQLAAERKYHQVWHVLDYSERHWNLYPNTSTLNIILEALAPRVRFDWMLGVFGGMMHRWSVQPDATSYRHLFQVACRRNYHRRYFSIIQMVYAQYCINSDPNVVDPQMGYLVRYAKSKASFYKSVVGITNQTLTLDPTPTPHHSTLWTKAIQVLKWDSCPIVHYTAKTCSPEYRKMASYLIGFDPLLLNPSRPDHQKHYHRFYAKRYKSQWKRHTTRMRERSQQAQRQIDSVRRDQVAAQGPYQHYLAQLKHEKIIE</sequence>
<proteinExistence type="predicted"/>
<dbReference type="EMBL" id="SWFS01000197">
    <property type="protein sequence ID" value="KAA8914697.1"/>
    <property type="molecule type" value="Genomic_DNA"/>
</dbReference>
<name>A0A642VBI2_9ASCO</name>
<evidence type="ECO:0000256" key="1">
    <source>
        <dbReference type="ARBA" id="ARBA00022737"/>
    </source>
</evidence>
<keyword evidence="3" id="KW-1185">Reference proteome</keyword>
<dbReference type="PANTHER" id="PTHR47933">
    <property type="entry name" value="PENTATRICOPEPTIDE REPEAT-CONTAINING PROTEIN 1, MITOCHONDRIAL"/>
    <property type="match status" value="1"/>
</dbReference>
<protein>
    <submittedName>
        <fullName evidence="2">Uncharacterized protein</fullName>
    </submittedName>
</protein>
<dbReference type="InterPro" id="IPR051240">
    <property type="entry name" value="Mito_RNA-Proc/Resp"/>
</dbReference>
<comment type="caution">
    <text evidence="2">The sequence shown here is derived from an EMBL/GenBank/DDBJ whole genome shotgun (WGS) entry which is preliminary data.</text>
</comment>
<dbReference type="Gene3D" id="1.25.40.10">
    <property type="entry name" value="Tetratricopeptide repeat domain"/>
    <property type="match status" value="1"/>
</dbReference>
<dbReference type="VEuPathDB" id="FungiDB:TRICI_002860"/>
<evidence type="ECO:0000313" key="3">
    <source>
        <dbReference type="Proteomes" id="UP000761534"/>
    </source>
</evidence>
<dbReference type="Proteomes" id="UP000761534">
    <property type="component" value="Unassembled WGS sequence"/>
</dbReference>
<accession>A0A642VBI2</accession>
<keyword evidence="1" id="KW-0677">Repeat</keyword>
<evidence type="ECO:0000313" key="2">
    <source>
        <dbReference type="EMBL" id="KAA8914697.1"/>
    </source>
</evidence>
<organism evidence="2 3">
    <name type="scientific">Trichomonascus ciferrii</name>
    <dbReference type="NCBI Taxonomy" id="44093"/>
    <lineage>
        <taxon>Eukaryota</taxon>
        <taxon>Fungi</taxon>
        <taxon>Dikarya</taxon>
        <taxon>Ascomycota</taxon>
        <taxon>Saccharomycotina</taxon>
        <taxon>Dipodascomycetes</taxon>
        <taxon>Dipodascales</taxon>
        <taxon>Trichomonascaceae</taxon>
        <taxon>Trichomonascus</taxon>
        <taxon>Trichomonascus ciferrii complex</taxon>
    </lineage>
</organism>
<dbReference type="AlphaFoldDB" id="A0A642VBI2"/>
<dbReference type="InterPro" id="IPR011990">
    <property type="entry name" value="TPR-like_helical_dom_sf"/>
</dbReference>
<dbReference type="GO" id="GO:0003729">
    <property type="term" value="F:mRNA binding"/>
    <property type="evidence" value="ECO:0007669"/>
    <property type="project" value="TreeGrafter"/>
</dbReference>
<gene>
    <name evidence="2" type="ORF">TRICI_002860</name>
</gene>